<dbReference type="GO" id="GO:0016740">
    <property type="term" value="F:transferase activity"/>
    <property type="evidence" value="ECO:0007669"/>
    <property type="project" value="UniProtKB-KW"/>
</dbReference>
<dbReference type="InterPro" id="IPR004045">
    <property type="entry name" value="Glutathione_S-Trfase_N"/>
</dbReference>
<dbReference type="SUPFAM" id="SSF52833">
    <property type="entry name" value="Thioredoxin-like"/>
    <property type="match status" value="1"/>
</dbReference>
<dbReference type="KEGG" id="mmr:Mmar10_1322"/>
<gene>
    <name evidence="2" type="ordered locus">Mmar10_1322</name>
</gene>
<reference evidence="2 3" key="1">
    <citation type="submission" date="2006-08" db="EMBL/GenBank/DDBJ databases">
        <title>Complete sequence of Maricaulis maris MCS10.</title>
        <authorList>
            <consortium name="US DOE Joint Genome Institute"/>
            <person name="Copeland A."/>
            <person name="Lucas S."/>
            <person name="Lapidus A."/>
            <person name="Barry K."/>
            <person name="Detter J.C."/>
            <person name="Glavina del Rio T."/>
            <person name="Hammon N."/>
            <person name="Israni S."/>
            <person name="Dalin E."/>
            <person name="Tice H."/>
            <person name="Pitluck S."/>
            <person name="Saunders E."/>
            <person name="Brettin T."/>
            <person name="Bruce D."/>
            <person name="Han C."/>
            <person name="Tapia R."/>
            <person name="Gilna P."/>
            <person name="Schmutz J."/>
            <person name="Larimer F."/>
            <person name="Land M."/>
            <person name="Hauser L."/>
            <person name="Kyrpides N."/>
            <person name="Mikhailova N."/>
            <person name="Viollier P."/>
            <person name="Stephens C."/>
            <person name="Richardson P."/>
        </authorList>
    </citation>
    <scope>NUCLEOTIDE SEQUENCE [LARGE SCALE GENOMIC DNA]</scope>
    <source>
        <strain evidence="2 3">MCS10</strain>
    </source>
</reference>
<dbReference type="Gene3D" id="1.20.1050.10">
    <property type="match status" value="1"/>
</dbReference>
<dbReference type="eggNOG" id="COG0625">
    <property type="taxonomic scope" value="Bacteria"/>
</dbReference>
<dbReference type="InterPro" id="IPR036282">
    <property type="entry name" value="Glutathione-S-Trfase_C_sf"/>
</dbReference>
<dbReference type="AlphaFoldDB" id="Q0AQ23"/>
<accession>Q0AQ23</accession>
<protein>
    <submittedName>
        <fullName evidence="2">Glutathione S-transferase-like protein</fullName>
    </submittedName>
</protein>
<dbReference type="OrthoDB" id="9795329at2"/>
<dbReference type="PROSITE" id="PS50404">
    <property type="entry name" value="GST_NTER"/>
    <property type="match status" value="1"/>
</dbReference>
<dbReference type="Proteomes" id="UP000001964">
    <property type="component" value="Chromosome"/>
</dbReference>
<keyword evidence="2" id="KW-0808">Transferase</keyword>
<dbReference type="STRING" id="394221.Mmar10_1322"/>
<dbReference type="HOGENOM" id="CLU_011226_12_2_5"/>
<name>Q0AQ23_MARMM</name>
<dbReference type="Pfam" id="PF13409">
    <property type="entry name" value="GST_N_2"/>
    <property type="match status" value="1"/>
</dbReference>
<evidence type="ECO:0000313" key="3">
    <source>
        <dbReference type="Proteomes" id="UP000001964"/>
    </source>
</evidence>
<dbReference type="EMBL" id="CP000449">
    <property type="protein sequence ID" value="ABI65614.1"/>
    <property type="molecule type" value="Genomic_DNA"/>
</dbReference>
<proteinExistence type="predicted"/>
<dbReference type="CDD" id="cd03205">
    <property type="entry name" value="GST_C_6"/>
    <property type="match status" value="1"/>
</dbReference>
<sequence>MKLIISATSPYSRKCRVMVHELGLADRVEEIESHPFDDDPALLQANPLGRVPCLVLDDGQAFTESALIADYLCEQAEVAWPRDWNDKRLEALGNGLLDLTVARRVEMVRDEGIQSAYWIGRRERGIMRAVDELEAGMGALGTVLAQGPLTMAVALSYMDFRYPESQWRSGRPRLTAMLEAWEARPSFANTGPPAPG</sequence>
<dbReference type="RefSeq" id="WP_011643261.1">
    <property type="nucleotide sequence ID" value="NC_008347.1"/>
</dbReference>
<evidence type="ECO:0000313" key="2">
    <source>
        <dbReference type="EMBL" id="ABI65614.1"/>
    </source>
</evidence>
<dbReference type="Gene3D" id="3.40.30.10">
    <property type="entry name" value="Glutaredoxin"/>
    <property type="match status" value="1"/>
</dbReference>
<dbReference type="InterPro" id="IPR036249">
    <property type="entry name" value="Thioredoxin-like_sf"/>
</dbReference>
<keyword evidence="3" id="KW-1185">Reference proteome</keyword>
<dbReference type="CDD" id="cd03049">
    <property type="entry name" value="GST_N_3"/>
    <property type="match status" value="1"/>
</dbReference>
<feature type="domain" description="GST N-terminal" evidence="1">
    <location>
        <begin position="1"/>
        <end position="80"/>
    </location>
</feature>
<evidence type="ECO:0000259" key="1">
    <source>
        <dbReference type="PROSITE" id="PS50404"/>
    </source>
</evidence>
<dbReference type="SUPFAM" id="SSF47616">
    <property type="entry name" value="GST C-terminal domain-like"/>
    <property type="match status" value="1"/>
</dbReference>
<organism evidence="2 3">
    <name type="scientific">Maricaulis maris (strain MCS10)</name>
    <name type="common">Caulobacter maris</name>
    <dbReference type="NCBI Taxonomy" id="394221"/>
    <lineage>
        <taxon>Bacteria</taxon>
        <taxon>Pseudomonadati</taxon>
        <taxon>Pseudomonadota</taxon>
        <taxon>Alphaproteobacteria</taxon>
        <taxon>Maricaulales</taxon>
        <taxon>Maricaulaceae</taxon>
        <taxon>Maricaulis</taxon>
    </lineage>
</organism>